<dbReference type="InterPro" id="IPR002477">
    <property type="entry name" value="Peptidoglycan-bd-like"/>
</dbReference>
<dbReference type="AlphaFoldDB" id="A0A645ATW9"/>
<evidence type="ECO:0000259" key="1">
    <source>
        <dbReference type="Pfam" id="PF01471"/>
    </source>
</evidence>
<evidence type="ECO:0000313" key="2">
    <source>
        <dbReference type="EMBL" id="MPM53024.1"/>
    </source>
</evidence>
<organism evidence="2">
    <name type="scientific">bioreactor metagenome</name>
    <dbReference type="NCBI Taxonomy" id="1076179"/>
    <lineage>
        <taxon>unclassified sequences</taxon>
        <taxon>metagenomes</taxon>
        <taxon>ecological metagenomes</taxon>
    </lineage>
</organism>
<gene>
    <name evidence="2" type="ORF">SDC9_99788</name>
</gene>
<dbReference type="InterPro" id="IPR036365">
    <property type="entry name" value="PGBD-like_sf"/>
</dbReference>
<protein>
    <recommendedName>
        <fullName evidence="1">Peptidoglycan binding-like domain-containing protein</fullName>
    </recommendedName>
</protein>
<accession>A0A645ATW9</accession>
<dbReference type="EMBL" id="VSSQ01014139">
    <property type="protein sequence ID" value="MPM53024.1"/>
    <property type="molecule type" value="Genomic_DNA"/>
</dbReference>
<dbReference type="SUPFAM" id="SSF47090">
    <property type="entry name" value="PGBD-like"/>
    <property type="match status" value="1"/>
</dbReference>
<dbReference type="Gene3D" id="1.10.101.10">
    <property type="entry name" value="PGBD-like superfamily/PGBD"/>
    <property type="match status" value="1"/>
</dbReference>
<comment type="caution">
    <text evidence="2">The sequence shown here is derived from an EMBL/GenBank/DDBJ whole genome shotgun (WGS) entry which is preliminary data.</text>
</comment>
<reference evidence="2" key="1">
    <citation type="submission" date="2019-08" db="EMBL/GenBank/DDBJ databases">
        <authorList>
            <person name="Kucharzyk K."/>
            <person name="Murdoch R.W."/>
            <person name="Higgins S."/>
            <person name="Loffler F."/>
        </authorList>
    </citation>
    <scope>NUCLEOTIDE SEQUENCE</scope>
</reference>
<name>A0A645ATW9_9ZZZZ</name>
<proteinExistence type="predicted"/>
<feature type="domain" description="Peptidoglycan binding-like" evidence="1">
    <location>
        <begin position="42"/>
        <end position="91"/>
    </location>
</feature>
<sequence>MKRLISLSLLTLLIALYQAVWTEAAIPLSSAQGDKGIHVWQTQQRLRALGFLKAEADGVFGSDTALSLYAYQAEKGIRPTGEADEETIRLLFLPPEPKKGDTLRPSWYGGGSELIPIGARFQIKDVRTNAVFSCVRVMGVSHLDAEPLTAEDTALMLDIYGGEWSWDRRPILLNYQGNVYAASMNGKPHGWEVIPGNDMSGHFCVHFFGARGDGSQRVDPEHLACAVEAGLYGWE</sequence>
<dbReference type="Pfam" id="PF01471">
    <property type="entry name" value="PG_binding_1"/>
    <property type="match status" value="1"/>
</dbReference>
<dbReference type="InterPro" id="IPR036366">
    <property type="entry name" value="PGBDSf"/>
</dbReference>